<dbReference type="OrthoDB" id="332939at2"/>
<evidence type="ECO:0000313" key="2">
    <source>
        <dbReference type="Proteomes" id="UP000022835"/>
    </source>
</evidence>
<proteinExistence type="predicted"/>
<protein>
    <recommendedName>
        <fullName evidence="3">Metallophosphoesterase</fullName>
    </recommendedName>
</protein>
<reference evidence="1" key="1">
    <citation type="submission" date="2014-05" db="EMBL/GenBank/DDBJ databases">
        <title>Genome sequence of Mycobacterium aromaticivorans strain JS19b1T (= DSM 45407T).</title>
        <authorList>
            <person name="Kwak Y."/>
            <person name="Park G.-S."/>
            <person name="Li Q.X."/>
            <person name="Lee S.-E."/>
            <person name="Shin J.-H."/>
        </authorList>
    </citation>
    <scope>NUCLEOTIDE SEQUENCE [LARGE SCALE GENOMIC DNA]</scope>
    <source>
        <strain evidence="1">JS19b1</strain>
    </source>
</reference>
<sequence>MRMYFCSDIHGSERCWKKFLATPKHYECDTIMIGGDITGKFIVPVIEYKKDKFKARFAGIERKVGAGAQLDGLLAMIADAGEYAFVTTPDEYETYAGDQDKTDELFRTLILQRVERWIDMAEDRLAGAGVRVLVSGGNDDYFEVDDMLRASSLIEDPNGTVLELAGGYQLMGMGYGNIGPWACPRDITEDQLGRRIDEVMAKVEDPGKTIMNLHVPPHGSGLDYAPELDEDLRAVVTASGPHMVPVGSTATRDAITTYKPLLGLHGHIHESRGVRDLAGVPIGNPGSEYSEGVLGGLLIDLEERRGVVNTSLVRG</sequence>
<organism evidence="1 2">
    <name type="scientific">Mycolicibacterium aromaticivorans JS19b1 = JCM 16368</name>
    <dbReference type="NCBI Taxonomy" id="1440774"/>
    <lineage>
        <taxon>Bacteria</taxon>
        <taxon>Bacillati</taxon>
        <taxon>Actinomycetota</taxon>
        <taxon>Actinomycetes</taxon>
        <taxon>Mycobacteriales</taxon>
        <taxon>Mycobacteriaceae</taxon>
        <taxon>Mycolicibacterium</taxon>
    </lineage>
</organism>
<dbReference type="eggNOG" id="COG2129">
    <property type="taxonomic scope" value="Bacteria"/>
</dbReference>
<gene>
    <name evidence="1" type="ORF">Y900_008805</name>
</gene>
<dbReference type="Gene3D" id="3.60.21.10">
    <property type="match status" value="2"/>
</dbReference>
<dbReference type="SUPFAM" id="SSF56300">
    <property type="entry name" value="Metallo-dependent phosphatases"/>
    <property type="match status" value="1"/>
</dbReference>
<name>A0A064CFC6_9MYCO</name>
<dbReference type="STRING" id="1440774.Y900_008805"/>
<dbReference type="AlphaFoldDB" id="A0A064CFC6"/>
<dbReference type="PANTHER" id="PTHR37523:SF1">
    <property type="entry name" value="CALCINEURIN-LIKE PHOSPHOESTERASE DOMAIN-CONTAINING PROTEIN"/>
    <property type="match status" value="1"/>
</dbReference>
<evidence type="ECO:0000313" key="1">
    <source>
        <dbReference type="EMBL" id="KDE99045.1"/>
    </source>
</evidence>
<evidence type="ECO:0008006" key="3">
    <source>
        <dbReference type="Google" id="ProtNLM"/>
    </source>
</evidence>
<dbReference type="RefSeq" id="WP_131536124.1">
    <property type="nucleotide sequence ID" value="NZ_JALN02000001.1"/>
</dbReference>
<dbReference type="Proteomes" id="UP000022835">
    <property type="component" value="Unassembled WGS sequence"/>
</dbReference>
<accession>A0A064CFC6</accession>
<dbReference type="InterPro" id="IPR029052">
    <property type="entry name" value="Metallo-depent_PP-like"/>
</dbReference>
<dbReference type="EMBL" id="JALN02000001">
    <property type="protein sequence ID" value="KDE99045.1"/>
    <property type="molecule type" value="Genomic_DNA"/>
</dbReference>
<dbReference type="PANTHER" id="PTHR37523">
    <property type="entry name" value="METALLOPHOSPHOESTERASE"/>
    <property type="match status" value="1"/>
</dbReference>
<comment type="caution">
    <text evidence="1">The sequence shown here is derived from an EMBL/GenBank/DDBJ whole genome shotgun (WGS) entry which is preliminary data.</text>
</comment>
<keyword evidence="2" id="KW-1185">Reference proteome</keyword>